<evidence type="ECO:0000256" key="8">
    <source>
        <dbReference type="ARBA" id="ARBA00023170"/>
    </source>
</evidence>
<dbReference type="OrthoDB" id="5989951at2759"/>
<feature type="signal peptide" evidence="12">
    <location>
        <begin position="1"/>
        <end position="23"/>
    </location>
</feature>
<proteinExistence type="inferred from homology"/>
<keyword evidence="4 12" id="KW-0732">Signal</keyword>
<evidence type="ECO:0000256" key="7">
    <source>
        <dbReference type="ARBA" id="ARBA00023136"/>
    </source>
</evidence>
<dbReference type="SUPFAM" id="SSF49265">
    <property type="entry name" value="Fibronectin type III"/>
    <property type="match status" value="3"/>
</dbReference>
<dbReference type="PANTHER" id="PTHR48423">
    <property type="entry name" value="INTERLEUKIN-27 RECEPTOR SUBUNIT ALPHA"/>
    <property type="match status" value="1"/>
</dbReference>
<dbReference type="Pfam" id="PF00041">
    <property type="entry name" value="fn3"/>
    <property type="match status" value="1"/>
</dbReference>
<keyword evidence="15" id="KW-1185">Reference proteome</keyword>
<evidence type="ECO:0000256" key="12">
    <source>
        <dbReference type="SAM" id="SignalP"/>
    </source>
</evidence>
<feature type="domain" description="Fibronectin type-III" evidence="13">
    <location>
        <begin position="127"/>
        <end position="218"/>
    </location>
</feature>
<dbReference type="EMBL" id="CAJRST010008890">
    <property type="protein sequence ID" value="CAG5897681.1"/>
    <property type="molecule type" value="Genomic_DNA"/>
</dbReference>
<keyword evidence="6 11" id="KW-1133">Transmembrane helix</keyword>
<evidence type="ECO:0000256" key="11">
    <source>
        <dbReference type="SAM" id="Phobius"/>
    </source>
</evidence>
<feature type="domain" description="Fibronectin type-III" evidence="13">
    <location>
        <begin position="326"/>
        <end position="421"/>
    </location>
</feature>
<reference evidence="14" key="1">
    <citation type="submission" date="2021-05" db="EMBL/GenBank/DDBJ databases">
        <authorList>
            <person name="Tigano A."/>
        </authorList>
    </citation>
    <scope>NUCLEOTIDE SEQUENCE</scope>
</reference>
<evidence type="ECO:0000313" key="15">
    <source>
        <dbReference type="Proteomes" id="UP000677803"/>
    </source>
</evidence>
<keyword evidence="3 11" id="KW-0812">Transmembrane</keyword>
<dbReference type="Proteomes" id="UP000677803">
    <property type="component" value="Unassembled WGS sequence"/>
</dbReference>
<dbReference type="AlphaFoldDB" id="A0A8S4AY97"/>
<keyword evidence="8" id="KW-0675">Receptor</keyword>
<dbReference type="GO" id="GO:0005886">
    <property type="term" value="C:plasma membrane"/>
    <property type="evidence" value="ECO:0007669"/>
    <property type="project" value="UniProtKB-ARBA"/>
</dbReference>
<dbReference type="InterPro" id="IPR036116">
    <property type="entry name" value="FN3_sf"/>
</dbReference>
<dbReference type="PANTHER" id="PTHR48423:SF1">
    <property type="entry name" value="INTERLEUKIN-27 RECEPTOR SUBUNIT ALPHA"/>
    <property type="match status" value="1"/>
</dbReference>
<feature type="compositionally biased region" description="Basic and acidic residues" evidence="10">
    <location>
        <begin position="632"/>
        <end position="656"/>
    </location>
</feature>
<feature type="domain" description="Fibronectin type-III" evidence="13">
    <location>
        <begin position="422"/>
        <end position="518"/>
    </location>
</feature>
<dbReference type="Gene3D" id="2.60.40.10">
    <property type="entry name" value="Immunoglobulins"/>
    <property type="match status" value="5"/>
</dbReference>
<gene>
    <name evidence="14" type="ORF">MMEN_LOCUS8723</name>
</gene>
<dbReference type="SMART" id="SM00060">
    <property type="entry name" value="FN3"/>
    <property type="match status" value="3"/>
</dbReference>
<evidence type="ECO:0000256" key="3">
    <source>
        <dbReference type="ARBA" id="ARBA00022692"/>
    </source>
</evidence>
<sequence>MATPMTRWLIPVLVYTLSLRCSATDHLSPPSRPECHIPCDDNLCSVIECTWNPRPDPKSPINYCLYWGPTNSEDGNTTWGTSSDGIIRRQDFNSHEDLRVWVRACDQHDCVKSQEVVFNTEYIIKAPPPTFSSSSQDPLEIYWSTICDKLHLTAGTCEVRYRTEEYQEWFGNRDIFSGSFAVLNPQPGTIYEFQVRCACGFSLESNWSVSLRIKTAESAPVGEVDVWRDCSSSQSGYNCFLTWKELSLSQARGLILGYVVRIFYNNGTMRMVNVSAVEPRSLLVFDETMWRLTYSLMDVSSVSVSAYNALGSTDASHLALRAPGKKGNNLKLHLEMQEENLTVSWVRPSPLSASLKQYVVEYKACPSGQGFDWIKVDKSQTTVFLQGTFKKYTSYQVSLFALSENNEVHRLSTSVGYSVQGVPSVVPSFKVLSVAAKEATLIWEPVPCSKQNGVILYYQIGVDSQKVYNISVTPEMGDNTFKLPDLNPDQNYEVWIRAVTAAGPGANVTTRIKTMHQQQFGRFAPVLVVSALIVILLIVKSVCKAESKVRSLLPQCLYVKVPDPSNSHIFKQMKHQMNEPMAGICSSVLEPHPKISLLEVVETKSKVFEPNGQTRLLMQDECSWMDGQEDQTADHAAENDRTDQRYGRKDYSKMVDSDEERVDCWSSSEEEQSTSGYEKHFMPTPLEILAD</sequence>
<organism evidence="14 15">
    <name type="scientific">Menidia menidia</name>
    <name type="common">Atlantic silverside</name>
    <dbReference type="NCBI Taxonomy" id="238744"/>
    <lineage>
        <taxon>Eukaryota</taxon>
        <taxon>Metazoa</taxon>
        <taxon>Chordata</taxon>
        <taxon>Craniata</taxon>
        <taxon>Vertebrata</taxon>
        <taxon>Euteleostomi</taxon>
        <taxon>Actinopterygii</taxon>
        <taxon>Neopterygii</taxon>
        <taxon>Teleostei</taxon>
        <taxon>Neoteleostei</taxon>
        <taxon>Acanthomorphata</taxon>
        <taxon>Ovalentaria</taxon>
        <taxon>Atherinomorphae</taxon>
        <taxon>Atheriniformes</taxon>
        <taxon>Atherinopsidae</taxon>
        <taxon>Menidiinae</taxon>
        <taxon>Menidia</taxon>
    </lineage>
</organism>
<dbReference type="InterPro" id="IPR052672">
    <property type="entry name" value="Type1_Cytokine_Rcpt_Type2"/>
</dbReference>
<evidence type="ECO:0000256" key="6">
    <source>
        <dbReference type="ARBA" id="ARBA00022989"/>
    </source>
</evidence>
<evidence type="ECO:0000256" key="10">
    <source>
        <dbReference type="SAM" id="MobiDB-lite"/>
    </source>
</evidence>
<feature type="transmembrane region" description="Helical" evidence="11">
    <location>
        <begin position="523"/>
        <end position="543"/>
    </location>
</feature>
<evidence type="ECO:0000256" key="2">
    <source>
        <dbReference type="ARBA" id="ARBA00008921"/>
    </source>
</evidence>
<dbReference type="InterPro" id="IPR003961">
    <property type="entry name" value="FN3_dom"/>
</dbReference>
<evidence type="ECO:0000256" key="4">
    <source>
        <dbReference type="ARBA" id="ARBA00022729"/>
    </source>
</evidence>
<keyword evidence="5" id="KW-0677">Repeat</keyword>
<evidence type="ECO:0000256" key="5">
    <source>
        <dbReference type="ARBA" id="ARBA00022737"/>
    </source>
</evidence>
<protein>
    <submittedName>
        <fullName evidence="14">(Atlantic silverside) hypothetical protein</fullName>
    </submittedName>
</protein>
<evidence type="ECO:0000259" key="13">
    <source>
        <dbReference type="PROSITE" id="PS50853"/>
    </source>
</evidence>
<feature type="chain" id="PRO_5035809936" evidence="12">
    <location>
        <begin position="24"/>
        <end position="691"/>
    </location>
</feature>
<evidence type="ECO:0000256" key="9">
    <source>
        <dbReference type="ARBA" id="ARBA00023180"/>
    </source>
</evidence>
<dbReference type="CDD" id="cd00063">
    <property type="entry name" value="FN3"/>
    <property type="match status" value="2"/>
</dbReference>
<keyword evidence="7 11" id="KW-0472">Membrane</keyword>
<comment type="subcellular location">
    <subcellularLocation>
        <location evidence="1">Membrane</location>
        <topology evidence="1">Single-pass type I membrane protein</topology>
    </subcellularLocation>
</comment>
<evidence type="ECO:0000256" key="1">
    <source>
        <dbReference type="ARBA" id="ARBA00004479"/>
    </source>
</evidence>
<name>A0A8S4AY97_9TELE</name>
<evidence type="ECO:0000313" key="14">
    <source>
        <dbReference type="EMBL" id="CAG5897681.1"/>
    </source>
</evidence>
<accession>A0A8S4AY97</accession>
<comment type="caution">
    <text evidence="14">The sequence shown here is derived from an EMBL/GenBank/DDBJ whole genome shotgun (WGS) entry which is preliminary data.</text>
</comment>
<keyword evidence="9" id="KW-0325">Glycoprotein</keyword>
<feature type="region of interest" description="Disordered" evidence="10">
    <location>
        <begin position="628"/>
        <end position="691"/>
    </location>
</feature>
<dbReference type="PROSITE" id="PS50853">
    <property type="entry name" value="FN3"/>
    <property type="match status" value="3"/>
</dbReference>
<comment type="similarity">
    <text evidence="2">Belongs to the type I cytokine receptor family. Type 2 subfamily.</text>
</comment>
<dbReference type="InterPro" id="IPR013783">
    <property type="entry name" value="Ig-like_fold"/>
</dbReference>